<evidence type="ECO:0000313" key="2">
    <source>
        <dbReference type="EMBL" id="KAL2750921.1"/>
    </source>
</evidence>
<sequence length="78" mass="9284">MQLSMFKSKDIELFHVIQFLKRFVQSFTCIKTVEQFESKDQKQILLNDIPDTLDFTKNKNTRTNKLNSDQKKSLNTVR</sequence>
<gene>
    <name evidence="2" type="ORF">V1477_001024</name>
</gene>
<comment type="caution">
    <text evidence="2">The sequence shown here is derived from an EMBL/GenBank/DDBJ whole genome shotgun (WGS) entry which is preliminary data.</text>
</comment>
<organism evidence="2 3">
    <name type="scientific">Vespula maculifrons</name>
    <name type="common">Eastern yellow jacket</name>
    <name type="synonym">Wasp</name>
    <dbReference type="NCBI Taxonomy" id="7453"/>
    <lineage>
        <taxon>Eukaryota</taxon>
        <taxon>Metazoa</taxon>
        <taxon>Ecdysozoa</taxon>
        <taxon>Arthropoda</taxon>
        <taxon>Hexapoda</taxon>
        <taxon>Insecta</taxon>
        <taxon>Pterygota</taxon>
        <taxon>Neoptera</taxon>
        <taxon>Endopterygota</taxon>
        <taxon>Hymenoptera</taxon>
        <taxon>Apocrita</taxon>
        <taxon>Aculeata</taxon>
        <taxon>Vespoidea</taxon>
        <taxon>Vespidae</taxon>
        <taxon>Vespinae</taxon>
        <taxon>Vespula</taxon>
    </lineage>
</organism>
<protein>
    <submittedName>
        <fullName evidence="2">Uncharacterized protein</fullName>
    </submittedName>
</protein>
<dbReference type="EMBL" id="JAYRBN010000008">
    <property type="protein sequence ID" value="KAL2750921.1"/>
    <property type="molecule type" value="Genomic_DNA"/>
</dbReference>
<evidence type="ECO:0000313" key="3">
    <source>
        <dbReference type="Proteomes" id="UP001607303"/>
    </source>
</evidence>
<reference evidence="2 3" key="1">
    <citation type="journal article" date="2024" name="Ann. Entomol. Soc. Am.">
        <title>Genomic analyses of the southern and eastern yellowjacket wasps (Hymenoptera: Vespidae) reveal evolutionary signatures of social life.</title>
        <authorList>
            <person name="Catto M.A."/>
            <person name="Caine P.B."/>
            <person name="Orr S.E."/>
            <person name="Hunt B.G."/>
            <person name="Goodisman M.A.D."/>
        </authorList>
    </citation>
    <scope>NUCLEOTIDE SEQUENCE [LARGE SCALE GENOMIC DNA]</scope>
    <source>
        <strain evidence="2">232</strain>
        <tissue evidence="2">Head and thorax</tissue>
    </source>
</reference>
<accession>A0ABD2D0N3</accession>
<evidence type="ECO:0000256" key="1">
    <source>
        <dbReference type="SAM" id="MobiDB-lite"/>
    </source>
</evidence>
<dbReference type="Proteomes" id="UP001607303">
    <property type="component" value="Unassembled WGS sequence"/>
</dbReference>
<dbReference type="AlphaFoldDB" id="A0ABD2D0N3"/>
<keyword evidence="3" id="KW-1185">Reference proteome</keyword>
<name>A0ABD2D0N3_VESMC</name>
<proteinExistence type="predicted"/>
<feature type="region of interest" description="Disordered" evidence="1">
    <location>
        <begin position="57"/>
        <end position="78"/>
    </location>
</feature>